<dbReference type="PANTHER" id="PTHR46681:SF1">
    <property type="entry name" value="KINETOCHORE PROTEIN NDC80 HOMOLOG"/>
    <property type="match status" value="1"/>
</dbReference>
<dbReference type="Gene3D" id="1.10.418.30">
    <property type="entry name" value="Ncd80 complex, Ncd80 subunit"/>
    <property type="match status" value="1"/>
</dbReference>
<feature type="coiled-coil region" evidence="9">
    <location>
        <begin position="438"/>
        <end position="472"/>
    </location>
</feature>
<gene>
    <name evidence="12" type="ORF">CEY00_Acc06738</name>
</gene>
<evidence type="ECO:0000256" key="10">
    <source>
        <dbReference type="SAM" id="MobiDB-lite"/>
    </source>
</evidence>
<evidence type="ECO:0000313" key="12">
    <source>
        <dbReference type="EMBL" id="PSS29178.1"/>
    </source>
</evidence>
<dbReference type="OrthoDB" id="7459479at2759"/>
<organism evidence="12 13">
    <name type="scientific">Actinidia chinensis var. chinensis</name>
    <name type="common">Chinese soft-hair kiwi</name>
    <dbReference type="NCBI Taxonomy" id="1590841"/>
    <lineage>
        <taxon>Eukaryota</taxon>
        <taxon>Viridiplantae</taxon>
        <taxon>Streptophyta</taxon>
        <taxon>Embryophyta</taxon>
        <taxon>Tracheophyta</taxon>
        <taxon>Spermatophyta</taxon>
        <taxon>Magnoliopsida</taxon>
        <taxon>eudicotyledons</taxon>
        <taxon>Gunneridae</taxon>
        <taxon>Pentapetalae</taxon>
        <taxon>asterids</taxon>
        <taxon>Ericales</taxon>
        <taxon>Actinidiaceae</taxon>
        <taxon>Actinidia</taxon>
    </lineage>
</organism>
<dbReference type="STRING" id="1590841.A0A2R6RGR0"/>
<dbReference type="InterPro" id="IPR055307">
    <property type="entry name" value="NDC80_plants"/>
</dbReference>
<dbReference type="GO" id="GO:0051301">
    <property type="term" value="P:cell division"/>
    <property type="evidence" value="ECO:0007669"/>
    <property type="project" value="UniProtKB-UniRule"/>
</dbReference>
<name>A0A2R6RGR0_ACTCC</name>
<keyword evidence="8" id="KW-0995">Kinetochore</keyword>
<dbReference type="Pfam" id="PF03801">
    <property type="entry name" value="Ndc80_HEC"/>
    <property type="match status" value="1"/>
</dbReference>
<evidence type="ECO:0000256" key="4">
    <source>
        <dbReference type="ARBA" id="ARBA00022776"/>
    </source>
</evidence>
<dbReference type="InterPro" id="IPR038273">
    <property type="entry name" value="Ndc80_sf"/>
</dbReference>
<dbReference type="Proteomes" id="UP000241394">
    <property type="component" value="Chromosome LG6"/>
</dbReference>
<keyword evidence="2 8" id="KW-0158">Chromosome</keyword>
<evidence type="ECO:0000256" key="5">
    <source>
        <dbReference type="ARBA" id="ARBA00023054"/>
    </source>
</evidence>
<comment type="subunit">
    <text evidence="8">Component of the NDC80 complex.</text>
</comment>
<evidence type="ECO:0000259" key="11">
    <source>
        <dbReference type="Pfam" id="PF03801"/>
    </source>
</evidence>
<dbReference type="InParanoid" id="A0A2R6RGR0"/>
<comment type="function">
    <text evidence="8">Acts as a component of the essential kinetochore-associated NDC80 complex, which is required for chromosome segregation and spindle checkpoint activity.</text>
</comment>
<keyword evidence="5 9" id="KW-0175">Coiled coil</keyword>
<keyword evidence="4 8" id="KW-0498">Mitosis</keyword>
<evidence type="ECO:0000256" key="9">
    <source>
        <dbReference type="SAM" id="Coils"/>
    </source>
</evidence>
<dbReference type="OMA" id="PSHKFQK"/>
<keyword evidence="7 8" id="KW-0137">Centromere</keyword>
<dbReference type="GO" id="GO:0005634">
    <property type="term" value="C:nucleus"/>
    <property type="evidence" value="ECO:0007669"/>
    <property type="project" value="UniProtKB-SubCell"/>
</dbReference>
<dbReference type="AlphaFoldDB" id="A0A2R6RGR0"/>
<comment type="similarity">
    <text evidence="1 8">Belongs to the NDC80/HEC1 family.</text>
</comment>
<protein>
    <recommendedName>
        <fullName evidence="8">Kinetochore protein NDC80</fullName>
    </recommendedName>
</protein>
<keyword evidence="3 8" id="KW-0132">Cell division</keyword>
<feature type="domain" description="Kinetochore protein Ndc80 CH" evidence="11">
    <location>
        <begin position="51"/>
        <end position="163"/>
    </location>
</feature>
<keyword evidence="13" id="KW-1185">Reference proteome</keyword>
<evidence type="ECO:0000313" key="13">
    <source>
        <dbReference type="Proteomes" id="UP000241394"/>
    </source>
</evidence>
<accession>A0A2R6RGR0</accession>
<feature type="region of interest" description="Disordered" evidence="10">
    <location>
        <begin position="1"/>
        <end position="31"/>
    </location>
</feature>
<feature type="coiled-coil region" evidence="9">
    <location>
        <begin position="206"/>
        <end position="337"/>
    </location>
</feature>
<dbReference type="Gramene" id="PSS29178">
    <property type="protein sequence ID" value="PSS29178"/>
    <property type="gene ID" value="CEY00_Acc06738"/>
</dbReference>
<dbReference type="InterPro" id="IPR055260">
    <property type="entry name" value="Ndc80_CH"/>
</dbReference>
<evidence type="ECO:0000256" key="6">
    <source>
        <dbReference type="ARBA" id="ARBA00023306"/>
    </source>
</evidence>
<evidence type="ECO:0000256" key="8">
    <source>
        <dbReference type="RuleBase" id="RU368072"/>
    </source>
</evidence>
<comment type="caution">
    <text evidence="12">The sequence shown here is derived from an EMBL/GenBank/DDBJ whole genome shotgun (WGS) entry which is preliminary data.</text>
</comment>
<dbReference type="GO" id="GO:0051315">
    <property type="term" value="P:attachment of mitotic spindle microtubules to kinetochore"/>
    <property type="evidence" value="ECO:0007669"/>
    <property type="project" value="UniProtKB-UniRule"/>
</dbReference>
<proteinExistence type="inferred from homology"/>
<comment type="subcellular location">
    <subcellularLocation>
        <location evidence="8">Chromosome</location>
        <location evidence="8">Centromere</location>
        <location evidence="8">Kinetochore</location>
    </subcellularLocation>
    <subcellularLocation>
        <location evidence="8">Nucleus</location>
    </subcellularLocation>
</comment>
<dbReference type="GO" id="GO:0031262">
    <property type="term" value="C:Ndc80 complex"/>
    <property type="evidence" value="ECO:0007669"/>
    <property type="project" value="UniProtKB-UniRule"/>
</dbReference>
<reference evidence="13" key="2">
    <citation type="journal article" date="2018" name="BMC Genomics">
        <title>A manually annotated Actinidia chinensis var. chinensis (kiwifruit) genome highlights the challenges associated with draft genomes and gene prediction in plants.</title>
        <authorList>
            <person name="Pilkington S.M."/>
            <person name="Crowhurst R."/>
            <person name="Hilario E."/>
            <person name="Nardozza S."/>
            <person name="Fraser L."/>
            <person name="Peng Y."/>
            <person name="Gunaseelan K."/>
            <person name="Simpson R."/>
            <person name="Tahir J."/>
            <person name="Deroles S.C."/>
            <person name="Templeton K."/>
            <person name="Luo Z."/>
            <person name="Davy M."/>
            <person name="Cheng C."/>
            <person name="McNeilage M."/>
            <person name="Scaglione D."/>
            <person name="Liu Y."/>
            <person name="Zhang Q."/>
            <person name="Datson P."/>
            <person name="De Silva N."/>
            <person name="Gardiner S.E."/>
            <person name="Bassett H."/>
            <person name="Chagne D."/>
            <person name="McCallum J."/>
            <person name="Dzierzon H."/>
            <person name="Deng C."/>
            <person name="Wang Y.Y."/>
            <person name="Barron L."/>
            <person name="Manako K."/>
            <person name="Bowen J."/>
            <person name="Foster T.M."/>
            <person name="Erridge Z.A."/>
            <person name="Tiffin H."/>
            <person name="Waite C.N."/>
            <person name="Davies K.M."/>
            <person name="Grierson E.P."/>
            <person name="Laing W.A."/>
            <person name="Kirk R."/>
            <person name="Chen X."/>
            <person name="Wood M."/>
            <person name="Montefiori M."/>
            <person name="Brummell D.A."/>
            <person name="Schwinn K.E."/>
            <person name="Catanach A."/>
            <person name="Fullerton C."/>
            <person name="Li D."/>
            <person name="Meiyalaghan S."/>
            <person name="Nieuwenhuizen N."/>
            <person name="Read N."/>
            <person name="Prakash R."/>
            <person name="Hunter D."/>
            <person name="Zhang H."/>
            <person name="McKenzie M."/>
            <person name="Knabel M."/>
            <person name="Harris A."/>
            <person name="Allan A.C."/>
            <person name="Gleave A."/>
            <person name="Chen A."/>
            <person name="Janssen B.J."/>
            <person name="Plunkett B."/>
            <person name="Ampomah-Dwamena C."/>
            <person name="Voogd C."/>
            <person name="Leif D."/>
            <person name="Lafferty D."/>
            <person name="Souleyre E.J.F."/>
            <person name="Varkonyi-Gasic E."/>
            <person name="Gambi F."/>
            <person name="Hanley J."/>
            <person name="Yao J.L."/>
            <person name="Cheung J."/>
            <person name="David K.M."/>
            <person name="Warren B."/>
            <person name="Marsh K."/>
            <person name="Snowden K.C."/>
            <person name="Lin-Wang K."/>
            <person name="Brian L."/>
            <person name="Martinez-Sanchez M."/>
            <person name="Wang M."/>
            <person name="Ileperuma N."/>
            <person name="Macnee N."/>
            <person name="Campin R."/>
            <person name="McAtee P."/>
            <person name="Drummond R.S.M."/>
            <person name="Espley R.V."/>
            <person name="Ireland H.S."/>
            <person name="Wu R."/>
            <person name="Atkinson R.G."/>
            <person name="Karunairetnam S."/>
            <person name="Bulley S."/>
            <person name="Chunkath S."/>
            <person name="Hanley Z."/>
            <person name="Storey R."/>
            <person name="Thrimawithana A.H."/>
            <person name="Thomson S."/>
            <person name="David C."/>
            <person name="Testolin R."/>
            <person name="Huang H."/>
            <person name="Hellens R.P."/>
            <person name="Schaffer R.J."/>
        </authorList>
    </citation>
    <scope>NUCLEOTIDE SEQUENCE [LARGE SCALE GENOMIC DNA]</scope>
    <source>
        <strain evidence="13">cv. Red5</strain>
    </source>
</reference>
<evidence type="ECO:0000256" key="2">
    <source>
        <dbReference type="ARBA" id="ARBA00022454"/>
    </source>
</evidence>
<dbReference type="FunCoup" id="A0A2R6RGR0">
    <property type="interactions" value="1988"/>
</dbReference>
<evidence type="ECO:0000256" key="7">
    <source>
        <dbReference type="ARBA" id="ARBA00023328"/>
    </source>
</evidence>
<evidence type="ECO:0000256" key="3">
    <source>
        <dbReference type="ARBA" id="ARBA00022618"/>
    </source>
</evidence>
<reference evidence="12 13" key="1">
    <citation type="submission" date="2017-07" db="EMBL/GenBank/DDBJ databases">
        <title>An improved, manually edited Actinidia chinensis var. chinensis (kiwifruit) genome highlights the challenges associated with draft genomes and gene prediction in plants.</title>
        <authorList>
            <person name="Pilkington S."/>
            <person name="Crowhurst R."/>
            <person name="Hilario E."/>
            <person name="Nardozza S."/>
            <person name="Fraser L."/>
            <person name="Peng Y."/>
            <person name="Gunaseelan K."/>
            <person name="Simpson R."/>
            <person name="Tahir J."/>
            <person name="Deroles S."/>
            <person name="Templeton K."/>
            <person name="Luo Z."/>
            <person name="Davy M."/>
            <person name="Cheng C."/>
            <person name="Mcneilage M."/>
            <person name="Scaglione D."/>
            <person name="Liu Y."/>
            <person name="Zhang Q."/>
            <person name="Datson P."/>
            <person name="De Silva N."/>
            <person name="Gardiner S."/>
            <person name="Bassett H."/>
            <person name="Chagne D."/>
            <person name="Mccallum J."/>
            <person name="Dzierzon H."/>
            <person name="Deng C."/>
            <person name="Wang Y.-Y."/>
            <person name="Barron N."/>
            <person name="Manako K."/>
            <person name="Bowen J."/>
            <person name="Foster T."/>
            <person name="Erridge Z."/>
            <person name="Tiffin H."/>
            <person name="Waite C."/>
            <person name="Davies K."/>
            <person name="Grierson E."/>
            <person name="Laing W."/>
            <person name="Kirk R."/>
            <person name="Chen X."/>
            <person name="Wood M."/>
            <person name="Montefiori M."/>
            <person name="Brummell D."/>
            <person name="Schwinn K."/>
            <person name="Catanach A."/>
            <person name="Fullerton C."/>
            <person name="Li D."/>
            <person name="Meiyalaghan S."/>
            <person name="Nieuwenhuizen N."/>
            <person name="Read N."/>
            <person name="Prakash R."/>
            <person name="Hunter D."/>
            <person name="Zhang H."/>
            <person name="Mckenzie M."/>
            <person name="Knabel M."/>
            <person name="Harris A."/>
            <person name="Allan A."/>
            <person name="Chen A."/>
            <person name="Janssen B."/>
            <person name="Plunkett B."/>
            <person name="Dwamena C."/>
            <person name="Voogd C."/>
            <person name="Leif D."/>
            <person name="Lafferty D."/>
            <person name="Souleyre E."/>
            <person name="Varkonyi-Gasic E."/>
            <person name="Gambi F."/>
            <person name="Hanley J."/>
            <person name="Yao J.-L."/>
            <person name="Cheung J."/>
            <person name="David K."/>
            <person name="Warren B."/>
            <person name="Marsh K."/>
            <person name="Snowden K."/>
            <person name="Lin-Wang K."/>
            <person name="Brian L."/>
            <person name="Martinez-Sanchez M."/>
            <person name="Wang M."/>
            <person name="Ileperuma N."/>
            <person name="Macnee N."/>
            <person name="Campin R."/>
            <person name="Mcatee P."/>
            <person name="Drummond R."/>
            <person name="Espley R."/>
            <person name="Ireland H."/>
            <person name="Wu R."/>
            <person name="Atkinson R."/>
            <person name="Karunairetnam S."/>
            <person name="Bulley S."/>
            <person name="Chunkath S."/>
            <person name="Hanley Z."/>
            <person name="Storey R."/>
            <person name="Thrimawithana A."/>
            <person name="Thomson S."/>
            <person name="David C."/>
            <person name="Testolin R."/>
        </authorList>
    </citation>
    <scope>NUCLEOTIDE SEQUENCE [LARGE SCALE GENOMIC DNA]</scope>
    <source>
        <strain evidence="13">cv. Red5</strain>
        <tissue evidence="12">Young leaf</tissue>
    </source>
</reference>
<sequence>MRAAGAGRRHPKDSFAQRPPPTPTPTADTWQFTSRDSDVSLCSSRPASSIGTNRSAAVPITDRGYQLSAIRTINAYLASHSSQISIKPTLPSAKDVTETLKFVLNGLEFPPIKLEEDFYVVIKQLNCPIKLNKSALRAPGNPHTWPNLLGVIHWLVQIAMYNDHLNDSPRVNSSFEDTLFRYAMESYLHFISGNDDSVEMLDSEVVERLQQEKKSIEERVEALKESVKNLEGKKEDLRTKPSPREQLEEQRSVLEEDVKKFHAIIEQLNGHIVTVEKVLEEKEKELEVKVEEKRRICEENEELKKRIEMQGINARDADRMKRELQAVERDIGDSEVARNAWEEKSWDLDAKIGYKLKDLEAFSIECNQGIKRLKLGNDFQFKLNAKGSTPAEVLGMDYKSTLKPALTSFDDDIKKSSMAKLEEMIALQQQSVENAAKIEAKRNRIAALQSRIDEMEAQSNLLMKETQEYTSRCIAEAKKMAEDIEAEAHKLGIVEREAAEFLRNYKLKLQEAIVQEEEETQMCARELYALIDSVSKYKEYMTSKISEMKSALSDTVGSVSDMYKGSLTAQIGSVFTQDR</sequence>
<dbReference type="EMBL" id="NKQK01000006">
    <property type="protein sequence ID" value="PSS29178.1"/>
    <property type="molecule type" value="Genomic_DNA"/>
</dbReference>
<evidence type="ECO:0000256" key="1">
    <source>
        <dbReference type="ARBA" id="ARBA00007050"/>
    </source>
</evidence>
<dbReference type="PANTHER" id="PTHR46681">
    <property type="entry name" value="KINETOCHORE PROTEIN NDC80 HOMOLOG"/>
    <property type="match status" value="1"/>
</dbReference>
<keyword evidence="8" id="KW-0539">Nucleus</keyword>
<keyword evidence="6 8" id="KW-0131">Cell cycle</keyword>